<accession>A0ABT1RJF7</accession>
<evidence type="ECO:0000313" key="4">
    <source>
        <dbReference type="EMBL" id="MCQ4635327.1"/>
    </source>
</evidence>
<sequence length="549" mass="60101">MRKKYEIDKKIKRFTAAALLFSLMALSAVPAFADQTPSQKDEVVYADLGAAGQPERIYVVNIFENQKSILDYGNYESVRNMTSADKIRENGDKVLIETDQDMLYYQGNLKEGELPWSIGLTYWLDGRETVPQDLAGSSGQLKLQITVTKNPKAKKDFFDNYALQITAAFDTEKCGNIRCEGATEANAGRNRQLTWTLLPGTEKTLEVQAAVKNFEMESLSFNGVRLNMDADVDSGKLTDKFEQLSTAVSAIDRGAKGVAKGTEQADSGAKKLKKGTGELDKSVEQLSRQTKQVGKLGTASSEIKGAVETLDQGMEKVKEGISYDAYKQAMAQNGLNIDELKNQNTQMMTLLDQLKALAEQLPEPTKTQLLSQISQAKKLTQGNIAAAEGTEQYLNKAAEGLSETEKGAAALAEKYGEFDRNIQKTVKQLQGLDLSQISKLTKGAEDLAKGTGKMKKGSSALAQGTDQLSSKTSDMGRQAQEQIDEMLQGISGTDADTVSFVSEKNTDVRSVQFVIKNDPIEIPEKEPPAESSSEKLSWWQKLLALFGIK</sequence>
<feature type="chain" id="PRO_5046191661" description="X-X-X-Leu-X-X-Gly heptad repeat protein" evidence="3">
    <location>
        <begin position="34"/>
        <end position="549"/>
    </location>
</feature>
<dbReference type="RefSeq" id="WP_256130523.1">
    <property type="nucleotide sequence ID" value="NZ_JANFXK010000001.1"/>
</dbReference>
<dbReference type="Gene3D" id="1.10.287.950">
    <property type="entry name" value="Methyl-accepting chemotaxis protein"/>
    <property type="match status" value="1"/>
</dbReference>
<evidence type="ECO:0008006" key="6">
    <source>
        <dbReference type="Google" id="ProtNLM"/>
    </source>
</evidence>
<evidence type="ECO:0000313" key="5">
    <source>
        <dbReference type="Proteomes" id="UP001524502"/>
    </source>
</evidence>
<comment type="caution">
    <text evidence="4">The sequence shown here is derived from an EMBL/GenBank/DDBJ whole genome shotgun (WGS) entry which is preliminary data.</text>
</comment>
<feature type="signal peptide" evidence="3">
    <location>
        <begin position="1"/>
        <end position="33"/>
    </location>
</feature>
<evidence type="ECO:0000256" key="1">
    <source>
        <dbReference type="SAM" id="Coils"/>
    </source>
</evidence>
<gene>
    <name evidence="4" type="ORF">NE619_01175</name>
</gene>
<evidence type="ECO:0000256" key="2">
    <source>
        <dbReference type="SAM" id="MobiDB-lite"/>
    </source>
</evidence>
<evidence type="ECO:0000256" key="3">
    <source>
        <dbReference type="SAM" id="SignalP"/>
    </source>
</evidence>
<keyword evidence="3" id="KW-0732">Signal</keyword>
<feature type="region of interest" description="Disordered" evidence="2">
    <location>
        <begin position="449"/>
        <end position="472"/>
    </location>
</feature>
<keyword evidence="1" id="KW-0175">Coiled coil</keyword>
<protein>
    <recommendedName>
        <fullName evidence="6">X-X-X-Leu-X-X-Gly heptad repeat protein</fullName>
    </recommendedName>
</protein>
<organism evidence="4 5">
    <name type="scientific">Anaerovorax odorimutans</name>
    <dbReference type="NCBI Taxonomy" id="109327"/>
    <lineage>
        <taxon>Bacteria</taxon>
        <taxon>Bacillati</taxon>
        <taxon>Bacillota</taxon>
        <taxon>Clostridia</taxon>
        <taxon>Peptostreptococcales</taxon>
        <taxon>Anaerovoracaceae</taxon>
        <taxon>Anaerovorax</taxon>
    </lineage>
</organism>
<keyword evidence="5" id="KW-1185">Reference proteome</keyword>
<reference evidence="4 5" key="1">
    <citation type="submission" date="2022-06" db="EMBL/GenBank/DDBJ databases">
        <title>Isolation of gut microbiota from human fecal samples.</title>
        <authorList>
            <person name="Pamer E.G."/>
            <person name="Barat B."/>
            <person name="Waligurski E."/>
            <person name="Medina S."/>
            <person name="Paddock L."/>
            <person name="Mostad J."/>
        </authorList>
    </citation>
    <scope>NUCLEOTIDE SEQUENCE [LARGE SCALE GENOMIC DNA]</scope>
    <source>
        <strain evidence="4 5">SL.3.17</strain>
    </source>
</reference>
<feature type="coiled-coil region" evidence="1">
    <location>
        <begin position="323"/>
        <end position="360"/>
    </location>
</feature>
<proteinExistence type="predicted"/>
<name>A0ABT1RJF7_9FIRM</name>
<dbReference type="Proteomes" id="UP001524502">
    <property type="component" value="Unassembled WGS sequence"/>
</dbReference>
<feature type="compositionally biased region" description="Polar residues" evidence="2">
    <location>
        <begin position="460"/>
        <end position="472"/>
    </location>
</feature>
<dbReference type="EMBL" id="JANFXK010000001">
    <property type="protein sequence ID" value="MCQ4635327.1"/>
    <property type="molecule type" value="Genomic_DNA"/>
</dbReference>